<comment type="caution">
    <text evidence="1">The sequence shown here is derived from an EMBL/GenBank/DDBJ whole genome shotgun (WGS) entry which is preliminary data.</text>
</comment>
<protein>
    <submittedName>
        <fullName evidence="1">Uncharacterized protein</fullName>
    </submittedName>
</protein>
<proteinExistence type="predicted"/>
<sequence length="180" mass="20098">ELSSFCQKASRRQWCPVRTLESEPALHGPETKRRRKPAAAERIQSPSVAQLRLRCEAANLAVPAQVRVHVSPEELQATVVIVAPRGVDLRGCDDATEISRAVELQICFPAQYPFRAPALYQRCSDRIEGWRYSGTSVILERLSEREWSFTMGLADILQDLLLLAWPGGSPPSRNGDVDMT</sequence>
<dbReference type="SUPFAM" id="SSF54495">
    <property type="entry name" value="UBC-like"/>
    <property type="match status" value="1"/>
</dbReference>
<dbReference type="Proteomes" id="UP000654075">
    <property type="component" value="Unassembled WGS sequence"/>
</dbReference>
<dbReference type="Gene3D" id="3.10.110.10">
    <property type="entry name" value="Ubiquitin Conjugating Enzyme"/>
    <property type="match status" value="1"/>
</dbReference>
<dbReference type="InterPro" id="IPR016135">
    <property type="entry name" value="UBQ-conjugating_enzyme/RWD"/>
</dbReference>
<dbReference type="AlphaFoldDB" id="A0A813EW57"/>
<dbReference type="CDD" id="cd00195">
    <property type="entry name" value="UBCc_UEV"/>
    <property type="match status" value="1"/>
</dbReference>
<organism evidence="1 2">
    <name type="scientific">Polarella glacialis</name>
    <name type="common">Dinoflagellate</name>
    <dbReference type="NCBI Taxonomy" id="89957"/>
    <lineage>
        <taxon>Eukaryota</taxon>
        <taxon>Sar</taxon>
        <taxon>Alveolata</taxon>
        <taxon>Dinophyceae</taxon>
        <taxon>Suessiales</taxon>
        <taxon>Suessiaceae</taxon>
        <taxon>Polarella</taxon>
    </lineage>
</organism>
<evidence type="ECO:0000313" key="1">
    <source>
        <dbReference type="EMBL" id="CAE8604977.1"/>
    </source>
</evidence>
<accession>A0A813EW57</accession>
<evidence type="ECO:0000313" key="2">
    <source>
        <dbReference type="Proteomes" id="UP000654075"/>
    </source>
</evidence>
<dbReference type="EMBL" id="CAJNNV010017195">
    <property type="protein sequence ID" value="CAE8604977.1"/>
    <property type="molecule type" value="Genomic_DNA"/>
</dbReference>
<name>A0A813EW57_POLGL</name>
<reference evidence="1" key="1">
    <citation type="submission" date="2021-02" db="EMBL/GenBank/DDBJ databases">
        <authorList>
            <person name="Dougan E. K."/>
            <person name="Rhodes N."/>
            <person name="Thang M."/>
            <person name="Chan C."/>
        </authorList>
    </citation>
    <scope>NUCLEOTIDE SEQUENCE</scope>
</reference>
<keyword evidence="2" id="KW-1185">Reference proteome</keyword>
<feature type="non-terminal residue" evidence="1">
    <location>
        <position position="1"/>
    </location>
</feature>
<gene>
    <name evidence="1" type="ORF">PGLA1383_LOCUS23116</name>
</gene>